<dbReference type="Gene3D" id="2.40.160.60">
    <property type="entry name" value="Outer membrane protein transport protein (OMPP1/FadL/TodX)"/>
    <property type="match status" value="1"/>
</dbReference>
<comment type="caution">
    <text evidence="1">The sequence shown here is derived from an EMBL/GenBank/DDBJ whole genome shotgun (WGS) entry which is preliminary data.</text>
</comment>
<gene>
    <name evidence="1" type="ORF">NO2_0941</name>
</gene>
<name>A0A388TI17_9BACT</name>
<organism evidence="1 2">
    <name type="scientific">Candidatus Termititenax persephonae</name>
    <dbReference type="NCBI Taxonomy" id="2218525"/>
    <lineage>
        <taxon>Bacteria</taxon>
        <taxon>Bacillati</taxon>
        <taxon>Candidatus Margulisiibacteriota</taxon>
        <taxon>Candidatus Termititenacia</taxon>
        <taxon>Candidatus Termititenacales</taxon>
        <taxon>Candidatus Termititenacaceae</taxon>
        <taxon>Candidatus Termititenax</taxon>
    </lineage>
</organism>
<dbReference type="EMBL" id="BGZO01000026">
    <property type="protein sequence ID" value="GBR76382.1"/>
    <property type="molecule type" value="Genomic_DNA"/>
</dbReference>
<proteinExistence type="predicted"/>
<sequence>MIAACCAAPVDLLDRTSGLAVLSCGGAGTARTNGLNAAYWNPAGLVFPAKSGLEFTYYQNLGLVNHISLDGWLLLGNGAAPFGFNYVQESINDIPRTSEFLGQAVQEGSFSDEYQFINLSTAAPLNAAGLYGGVNYKIISRVLDKHQAGGFAADAGLIQTLGQDWSFGAVLRNIFSNLEWDTGIRESLARKLTVGAAYRLRLPDFDNYFFADYDLFSEDLSGWAAGMESWLMRDIFCLRGGYNSNQELTFGSGLRYADFHCDFALLFRPAESQLADSFLFALGFDFKITTAAAVSAAKAPSSFQPRIVAEKNRIVIANLNPEELQEIAVLDPDSQVRNIPVDTTISIPTARSGTYTILFQFKNQQIVRKIVKI</sequence>
<reference evidence="1 2" key="1">
    <citation type="journal article" date="2019" name="ISME J.">
        <title>Genome analyses of uncultured TG2/ZB3 bacteria in 'Margulisbacteria' specifically attached to ectosymbiotic spirochetes of protists in the termite gut.</title>
        <authorList>
            <person name="Utami Y.D."/>
            <person name="Kuwahara H."/>
            <person name="Igai K."/>
            <person name="Murakami T."/>
            <person name="Sugaya K."/>
            <person name="Morikawa T."/>
            <person name="Nagura Y."/>
            <person name="Yuki M."/>
            <person name="Deevong P."/>
            <person name="Inoue T."/>
            <person name="Kihara K."/>
            <person name="Lo N."/>
            <person name="Yamada A."/>
            <person name="Ohkuma M."/>
            <person name="Hongoh Y."/>
        </authorList>
    </citation>
    <scope>NUCLEOTIDE SEQUENCE [LARGE SCALE GENOMIC DNA]</scope>
    <source>
        <strain evidence="1">NkOx7-02</strain>
    </source>
</reference>
<keyword evidence="2" id="KW-1185">Reference proteome</keyword>
<dbReference type="AlphaFoldDB" id="A0A388TI17"/>
<accession>A0A388TI17</accession>
<dbReference type="Proteomes" id="UP000275925">
    <property type="component" value="Unassembled WGS sequence"/>
</dbReference>
<protein>
    <recommendedName>
        <fullName evidence="3">PorV/PorQ family protein</fullName>
    </recommendedName>
</protein>
<evidence type="ECO:0000313" key="1">
    <source>
        <dbReference type="EMBL" id="GBR76382.1"/>
    </source>
</evidence>
<evidence type="ECO:0000313" key="2">
    <source>
        <dbReference type="Proteomes" id="UP000275925"/>
    </source>
</evidence>
<evidence type="ECO:0008006" key="3">
    <source>
        <dbReference type="Google" id="ProtNLM"/>
    </source>
</evidence>